<evidence type="ECO:0000256" key="5">
    <source>
        <dbReference type="ARBA" id="ARBA00023242"/>
    </source>
</evidence>
<proteinExistence type="predicted"/>
<evidence type="ECO:0000256" key="4">
    <source>
        <dbReference type="ARBA" id="ARBA00023163"/>
    </source>
</evidence>
<dbReference type="SMART" id="SM00066">
    <property type="entry name" value="GAL4"/>
    <property type="match status" value="1"/>
</dbReference>
<comment type="caution">
    <text evidence="7">The sequence shown here is derived from an EMBL/GenBank/DDBJ whole genome shotgun (WGS) entry which is preliminary data.</text>
</comment>
<evidence type="ECO:0000259" key="6">
    <source>
        <dbReference type="PROSITE" id="PS50048"/>
    </source>
</evidence>
<dbReference type="SUPFAM" id="SSF57701">
    <property type="entry name" value="Zn2/Cys6 DNA-binding domain"/>
    <property type="match status" value="1"/>
</dbReference>
<dbReference type="GO" id="GO:0008270">
    <property type="term" value="F:zinc ion binding"/>
    <property type="evidence" value="ECO:0007669"/>
    <property type="project" value="InterPro"/>
</dbReference>
<name>A0A9P7AV07_9HELO</name>
<dbReference type="PROSITE" id="PS50048">
    <property type="entry name" value="ZN2_CY6_FUNGAL_2"/>
    <property type="match status" value="1"/>
</dbReference>
<dbReference type="Gene3D" id="4.10.240.10">
    <property type="entry name" value="Zn(2)-C6 fungal-type DNA-binding domain"/>
    <property type="match status" value="1"/>
</dbReference>
<dbReference type="PROSITE" id="PS00463">
    <property type="entry name" value="ZN2_CY6_FUNGAL_1"/>
    <property type="match status" value="1"/>
</dbReference>
<keyword evidence="4" id="KW-0804">Transcription</keyword>
<dbReference type="CDD" id="cd12148">
    <property type="entry name" value="fungal_TF_MHR"/>
    <property type="match status" value="1"/>
</dbReference>
<dbReference type="CDD" id="cd00067">
    <property type="entry name" value="GAL4"/>
    <property type="match status" value="1"/>
</dbReference>
<organism evidence="7 8">
    <name type="scientific">Hyphodiscus hymeniophilus</name>
    <dbReference type="NCBI Taxonomy" id="353542"/>
    <lineage>
        <taxon>Eukaryota</taxon>
        <taxon>Fungi</taxon>
        <taxon>Dikarya</taxon>
        <taxon>Ascomycota</taxon>
        <taxon>Pezizomycotina</taxon>
        <taxon>Leotiomycetes</taxon>
        <taxon>Helotiales</taxon>
        <taxon>Hyphodiscaceae</taxon>
        <taxon>Hyphodiscus</taxon>
    </lineage>
</organism>
<dbReference type="EMBL" id="VNKQ01000014">
    <property type="protein sequence ID" value="KAG0646935.1"/>
    <property type="molecule type" value="Genomic_DNA"/>
</dbReference>
<gene>
    <name evidence="7" type="ORF">D0Z07_6366</name>
</gene>
<dbReference type="InterPro" id="IPR036864">
    <property type="entry name" value="Zn2-C6_fun-type_DNA-bd_sf"/>
</dbReference>
<dbReference type="PANTHER" id="PTHR47338">
    <property type="entry name" value="ZN(II)2CYS6 TRANSCRIPTION FACTOR (EUROFUNG)-RELATED"/>
    <property type="match status" value="1"/>
</dbReference>
<sequence>MEGLTPTPITTRPALAPQVCYNCKVRKRRCTKDLPSCGLCSKLLLKCDYDYGGAGPPVLKLESSTTTQVSSPGSSNGSNRSISDLQASSHFLASFSPGAQLSPAVGFEGDIAGQVLEILGANGEDINSVMYHYFRTIDTWLPIISQERIEKRLETFVPHPRVELATLLLCMHLIIRTPDAGRNMQDSTYYEAKSLVSMQMSSGKTAIEIVQGGLLLCIYEQCHGMPQAAQITMAGCSRLGLKMMGAQRKTGDTDIQNTEPGRLWWGIVIIDRYMNLGVPVEDVHFATGQPSHRRLPLDLPMDDEVVSSLPPAAFTPSGVRFVEHHLRSSAQTTRLGPFCRTAEASWLLGDTLELMSGSAYTNFINWNQSQSLDDSLQKLAMSLLYQAVNGWEECCGAIGLCFSSLLILHKRIWELSSHQGAMDLHNDTLRATMAIRSATRMVIDISRKFHKDLAFIDLHALPPPATYCVYLAAMLHIQFAGQGFMAPEWKSDMESMKSTLNHFGKRWYIGRK</sequence>
<protein>
    <submittedName>
        <fullName evidence="7">Transcription factor BOA15</fullName>
    </submittedName>
</protein>
<keyword evidence="2" id="KW-0479">Metal-binding</keyword>
<dbReference type="Pfam" id="PF00172">
    <property type="entry name" value="Zn_clus"/>
    <property type="match status" value="1"/>
</dbReference>
<dbReference type="GO" id="GO:0005634">
    <property type="term" value="C:nucleus"/>
    <property type="evidence" value="ECO:0007669"/>
    <property type="project" value="UniProtKB-SubCell"/>
</dbReference>
<dbReference type="Proteomes" id="UP000785200">
    <property type="component" value="Unassembled WGS sequence"/>
</dbReference>
<evidence type="ECO:0000313" key="8">
    <source>
        <dbReference type="Proteomes" id="UP000785200"/>
    </source>
</evidence>
<dbReference type="InterPro" id="IPR050815">
    <property type="entry name" value="TF_fung"/>
</dbReference>
<dbReference type="OrthoDB" id="3862662at2759"/>
<keyword evidence="3" id="KW-0805">Transcription regulation</keyword>
<keyword evidence="8" id="KW-1185">Reference proteome</keyword>
<comment type="subcellular location">
    <subcellularLocation>
        <location evidence="1">Nucleus</location>
    </subcellularLocation>
</comment>
<keyword evidence="5" id="KW-0539">Nucleus</keyword>
<dbReference type="GO" id="GO:0000981">
    <property type="term" value="F:DNA-binding transcription factor activity, RNA polymerase II-specific"/>
    <property type="evidence" value="ECO:0007669"/>
    <property type="project" value="InterPro"/>
</dbReference>
<reference evidence="7" key="1">
    <citation type="submission" date="2019-07" db="EMBL/GenBank/DDBJ databases">
        <title>Hyphodiscus hymeniophilus genome sequencing and assembly.</title>
        <authorList>
            <person name="Kramer G."/>
            <person name="Nodwell J."/>
        </authorList>
    </citation>
    <scope>NUCLEOTIDE SEQUENCE</scope>
    <source>
        <strain evidence="7">ATCC 34498</strain>
    </source>
</reference>
<dbReference type="PANTHER" id="PTHR47338:SF20">
    <property type="entry name" value="ZN(II)2CYS6 TRANSCRIPTION FACTOR (EUROFUNG)"/>
    <property type="match status" value="1"/>
</dbReference>
<evidence type="ECO:0000256" key="3">
    <source>
        <dbReference type="ARBA" id="ARBA00023015"/>
    </source>
</evidence>
<evidence type="ECO:0000256" key="2">
    <source>
        <dbReference type="ARBA" id="ARBA00022723"/>
    </source>
</evidence>
<accession>A0A9P7AV07</accession>
<evidence type="ECO:0000256" key="1">
    <source>
        <dbReference type="ARBA" id="ARBA00004123"/>
    </source>
</evidence>
<feature type="domain" description="Zn(2)-C6 fungal-type" evidence="6">
    <location>
        <begin position="19"/>
        <end position="49"/>
    </location>
</feature>
<dbReference type="AlphaFoldDB" id="A0A9P7AV07"/>
<dbReference type="InterPro" id="IPR001138">
    <property type="entry name" value="Zn2Cys6_DnaBD"/>
</dbReference>
<evidence type="ECO:0000313" key="7">
    <source>
        <dbReference type="EMBL" id="KAG0646935.1"/>
    </source>
</evidence>